<feature type="domain" description="Response regulatory" evidence="5">
    <location>
        <begin position="1296"/>
        <end position="1458"/>
    </location>
</feature>
<dbReference type="InterPro" id="IPR001789">
    <property type="entry name" value="Sig_transdc_resp-reg_receiver"/>
</dbReference>
<evidence type="ECO:0000313" key="7">
    <source>
        <dbReference type="EMBL" id="KAF5872617.1"/>
    </source>
</evidence>
<evidence type="ECO:0000259" key="5">
    <source>
        <dbReference type="PROSITE" id="PS50110"/>
    </source>
</evidence>
<evidence type="ECO:0000259" key="6">
    <source>
        <dbReference type="PROSITE" id="PS50112"/>
    </source>
</evidence>
<dbReference type="Proteomes" id="UP000531561">
    <property type="component" value="Unassembled WGS sequence"/>
</dbReference>
<dbReference type="InterPro" id="IPR003661">
    <property type="entry name" value="HisK_dim/P_dom"/>
</dbReference>
<dbReference type="PROSITE" id="PS50110">
    <property type="entry name" value="RESPONSE_REGULATORY"/>
    <property type="match status" value="1"/>
</dbReference>
<dbReference type="InterPro" id="IPR000014">
    <property type="entry name" value="PAS"/>
</dbReference>
<dbReference type="InterPro" id="IPR058846">
    <property type="entry name" value="PAS-like"/>
</dbReference>
<dbReference type="InterPro" id="IPR036097">
    <property type="entry name" value="HisK_dim/P_sf"/>
</dbReference>
<dbReference type="SMART" id="SM00091">
    <property type="entry name" value="PAS"/>
    <property type="match status" value="2"/>
</dbReference>
<dbReference type="OrthoDB" id="60033at2759"/>
<dbReference type="Pfam" id="PF02518">
    <property type="entry name" value="HATPase_c"/>
    <property type="match status" value="1"/>
</dbReference>
<dbReference type="CDD" id="cd00082">
    <property type="entry name" value="HisKA"/>
    <property type="match status" value="1"/>
</dbReference>
<dbReference type="EMBL" id="JABFCT010000010">
    <property type="protein sequence ID" value="KAF5872617.1"/>
    <property type="molecule type" value="Genomic_DNA"/>
</dbReference>
<dbReference type="Pfam" id="PF00512">
    <property type="entry name" value="HisKA"/>
    <property type="match status" value="1"/>
</dbReference>
<dbReference type="Pfam" id="PF00072">
    <property type="entry name" value="Response_reg"/>
    <property type="match status" value="1"/>
</dbReference>
<dbReference type="PANTHER" id="PTHR43719:SF30">
    <property type="entry name" value="TWO-COMPONENT SYSTEM RESPONSE REGULATOR"/>
    <property type="match status" value="1"/>
</dbReference>
<keyword evidence="8" id="KW-1185">Reference proteome</keyword>
<feature type="region of interest" description="Disordered" evidence="3">
    <location>
        <begin position="1462"/>
        <end position="1493"/>
    </location>
</feature>
<evidence type="ECO:0000313" key="8">
    <source>
        <dbReference type="Proteomes" id="UP000531561"/>
    </source>
</evidence>
<dbReference type="PANTHER" id="PTHR43719">
    <property type="entry name" value="TWO-COMPONENT HISTIDINE KINASE"/>
    <property type="match status" value="1"/>
</dbReference>
<dbReference type="InterPro" id="IPR035965">
    <property type="entry name" value="PAS-like_dom_sf"/>
</dbReference>
<dbReference type="InterPro" id="IPR003594">
    <property type="entry name" value="HATPase_dom"/>
</dbReference>
<feature type="compositionally biased region" description="Acidic residues" evidence="3">
    <location>
        <begin position="35"/>
        <end position="48"/>
    </location>
</feature>
<dbReference type="Gene3D" id="1.10.287.130">
    <property type="match status" value="1"/>
</dbReference>
<feature type="region of interest" description="Disordered" evidence="3">
    <location>
        <begin position="1345"/>
        <end position="1375"/>
    </location>
</feature>
<dbReference type="PROSITE" id="PS50109">
    <property type="entry name" value="HIS_KIN"/>
    <property type="match status" value="1"/>
</dbReference>
<dbReference type="InterPro" id="IPR050956">
    <property type="entry name" value="2C_system_His_kinase"/>
</dbReference>
<dbReference type="InterPro" id="IPR005467">
    <property type="entry name" value="His_kinase_dom"/>
</dbReference>
<evidence type="ECO:0000256" key="2">
    <source>
        <dbReference type="PROSITE-ProRule" id="PRU00169"/>
    </source>
</evidence>
<organism evidence="7 8">
    <name type="scientific">Botrytis fragariae</name>
    <dbReference type="NCBI Taxonomy" id="1964551"/>
    <lineage>
        <taxon>Eukaryota</taxon>
        <taxon>Fungi</taxon>
        <taxon>Dikarya</taxon>
        <taxon>Ascomycota</taxon>
        <taxon>Pezizomycotina</taxon>
        <taxon>Leotiomycetes</taxon>
        <taxon>Helotiales</taxon>
        <taxon>Sclerotiniaceae</taxon>
        <taxon>Botrytis</taxon>
    </lineage>
</organism>
<dbReference type="SUPFAM" id="SSF52172">
    <property type="entry name" value="CheY-like"/>
    <property type="match status" value="1"/>
</dbReference>
<dbReference type="Gene3D" id="3.30.450.20">
    <property type="entry name" value="PAS domain"/>
    <property type="match status" value="3"/>
</dbReference>
<dbReference type="SUPFAM" id="SSF55785">
    <property type="entry name" value="PYP-like sensor domain (PAS domain)"/>
    <property type="match status" value="2"/>
</dbReference>
<dbReference type="Gene3D" id="3.30.565.10">
    <property type="entry name" value="Histidine kinase-like ATPase, C-terminal domain"/>
    <property type="match status" value="1"/>
</dbReference>
<dbReference type="PRINTS" id="PR00344">
    <property type="entry name" value="BCTRLSENSOR"/>
</dbReference>
<dbReference type="SMART" id="SM00388">
    <property type="entry name" value="HisKA"/>
    <property type="match status" value="1"/>
</dbReference>
<dbReference type="InterPro" id="IPR011006">
    <property type="entry name" value="CheY-like_superfamily"/>
</dbReference>
<feature type="region of interest" description="Disordered" evidence="3">
    <location>
        <begin position="1"/>
        <end position="48"/>
    </location>
</feature>
<dbReference type="InterPro" id="IPR036890">
    <property type="entry name" value="HATPase_C_sf"/>
</dbReference>
<dbReference type="SUPFAM" id="SSF47384">
    <property type="entry name" value="Homodimeric domain of signal transducing histidine kinase"/>
    <property type="match status" value="1"/>
</dbReference>
<gene>
    <name evidence="7" type="ORF">Bfra_005978</name>
</gene>
<name>A0A8H6AS46_9HELO</name>
<dbReference type="InterPro" id="IPR004358">
    <property type="entry name" value="Sig_transdc_His_kin-like_C"/>
</dbReference>
<dbReference type="GeneID" id="59260045"/>
<proteinExistence type="predicted"/>
<feature type="domain" description="PAS" evidence="6">
    <location>
        <begin position="779"/>
        <end position="852"/>
    </location>
</feature>
<evidence type="ECO:0000256" key="3">
    <source>
        <dbReference type="SAM" id="MobiDB-lite"/>
    </source>
</evidence>
<dbReference type="SMART" id="SM00387">
    <property type="entry name" value="HATPase_c"/>
    <property type="match status" value="1"/>
</dbReference>
<dbReference type="PROSITE" id="PS50112">
    <property type="entry name" value="PAS"/>
    <property type="match status" value="2"/>
</dbReference>
<sequence length="1493" mass="167737">MSPRSRKAQKLMLSDSPTHTQSPLRDAEYCQSSTNEEDLLDSESDTPGEYEELDQIGLTDFLDFDPKPTLIFDLSHHNAFGDTLDPAYMNKTFQSNILLTSTISPNSEGQTSPILHSGGPASTTFRSLIKDFVQKQTNEDYPGQSFSYNGFLWSGFTIRKRWVLICGNKIDVELRDLIFSNYSHSQKGTLSTTFSDKTIAALKDVQVSNLNSPASGAQNQNEDVIMSEMVGGPSSDWTTESPVADWTIEHPEGYLSDHIVFTRGVDWSSTPLGPMNSWSPEFRQIVNMVIANPHPAAIFWGEELTVLYNQTYAETVAGQKHPRLMGTGARGPFAEIWEEVGEIFNECRRTGRGIAMTDQMLPLERQGFVEETFYSWSLTPIWKAGPSPELLGVYNAPFETTQKVVSNRRMRTLLKVGEETALAQSVSDFWKLMLGGLAENEYDFPFVLLYSVLDDIENDATSSRGSISSDSSTSIKSVILEGSLGVPEGHVSAQSRLDLKRHLGGYVPALREAMKTRQPTLLSLSDSMLPVGLTRGYNWRGFGEPSREAVVLPLRPTNAENTLGFLVIGVNPRRPYDANYESFVKILNRQLANSLASVTLFQDEIRRGTDAAEIAAAERMKLSEELAFQKGRLQRIAEVSPVALFSVDSDGTLLEANDRYYEITNLPRDTASRMSWMDTIAPSSIPTMMKGWEKLTIRNQPWSGELQLVKPWYDPITGDEYENWILASYQHEFSLDGSIKSIMGYCTDITLQKRFAKEMEDRAELSEQLLLRTNQANEIERNFRRFSDLAPGGLAILDPEGRLTYANEQWFHISGLTKSETLAEIPFAWMNAIHELDRPKFRSQWFALVEKATPFVIETRMEQPWVGDIAGSTLTIQRWVLGTFSGENDENGKLKSVMGCSTDISRIKWAEEIQDRRLKDYEETRRQQNSFIDITSHEMRNPLSAIVQCADGISSSLKQYRAANKDLEERDYQLATILKDGIDAAETIQLCAQHQKSIVDDVLMISKLDSNLLTITPVSTKPVEVVKLGLRMFAGECQMNTISLNLDIKKSLQELRVDSVMLDSSRLTQVLINLMTNAIKFTKDEKTREIHVSISASLEPPLLESLANFEYFPSPTKFSKANITDSEEWGRGQIIYLRFEIKDTGCGLTPAEKKNLFTRFSQASPRTHVHYGGSGLGLFISRQLTELQGGEIGVASEFGVGSTFAFYIKCRRALIRAKTLDVESQMTSDLEANGRLATNVPKSIKDHEENMLNKLLDLKEKGRLPTNRNSFGFEEEESQKLKTNKTPDFLRPSSWSVLIVEDNLVNQKVLAAQMKRLGCTVHVANHGKEAIEFISQTNWMSEKVDPSNTVVSKKNASIPNQTQDPSQLHQQSRPQKSPIPLTLILLDIEMPVMDGLTCAKEIRKMEKNRELIGHVPVVAVTANARAEQIQQAMEAGMDEVMTKPFRITELVPVIEGVLVRFGGEKERPREKKEGPREEKEGPREEKGKGQDKR</sequence>
<dbReference type="CDD" id="cd17546">
    <property type="entry name" value="REC_hyHK_CKI1_RcsC-like"/>
    <property type="match status" value="1"/>
</dbReference>
<feature type="domain" description="Histidine kinase" evidence="4">
    <location>
        <begin position="934"/>
        <end position="1212"/>
    </location>
</feature>
<reference evidence="7 8" key="1">
    <citation type="journal article" date="2020" name="Phytopathology">
        <title>A high-quality genome resource of Botrytis fragariae, a new and rapidly spreading fungal pathogen causing strawberry gray mold in the U.S.A.</title>
        <authorList>
            <person name="Wu Y."/>
            <person name="Saski C.A."/>
            <person name="Schnabel G."/>
            <person name="Xiao S."/>
            <person name="Hu M."/>
        </authorList>
    </citation>
    <scope>NUCLEOTIDE SEQUENCE [LARGE SCALE GENOMIC DNA]</scope>
    <source>
        <strain evidence="7 8">BVB16</strain>
    </source>
</reference>
<evidence type="ECO:0000259" key="4">
    <source>
        <dbReference type="PROSITE" id="PS50109"/>
    </source>
</evidence>
<feature type="domain" description="PAS" evidence="6">
    <location>
        <begin position="629"/>
        <end position="700"/>
    </location>
</feature>
<dbReference type="CDD" id="cd00130">
    <property type="entry name" value="PAS"/>
    <property type="match status" value="2"/>
</dbReference>
<dbReference type="GO" id="GO:0000155">
    <property type="term" value="F:phosphorelay sensor kinase activity"/>
    <property type="evidence" value="ECO:0007669"/>
    <property type="project" value="InterPro"/>
</dbReference>
<dbReference type="SMART" id="SM00448">
    <property type="entry name" value="REC"/>
    <property type="match status" value="1"/>
</dbReference>
<dbReference type="SUPFAM" id="SSF55874">
    <property type="entry name" value="ATPase domain of HSP90 chaperone/DNA topoisomerase II/histidine kinase"/>
    <property type="match status" value="1"/>
</dbReference>
<evidence type="ECO:0000256" key="1">
    <source>
        <dbReference type="ARBA" id="ARBA00022553"/>
    </source>
</evidence>
<accession>A0A8H6AS46</accession>
<dbReference type="Pfam" id="PF26131">
    <property type="entry name" value="PAS-like"/>
    <property type="match status" value="1"/>
</dbReference>
<dbReference type="RefSeq" id="XP_037191563.1">
    <property type="nucleotide sequence ID" value="XM_037336353.1"/>
</dbReference>
<dbReference type="Pfam" id="PF13188">
    <property type="entry name" value="PAS_8"/>
    <property type="match status" value="2"/>
</dbReference>
<protein>
    <submittedName>
        <fullName evidence="7">Putative aerobic respiration control sensor protein arcb protein</fullName>
    </submittedName>
</protein>
<keyword evidence="1 2" id="KW-0597">Phosphoprotein</keyword>
<feature type="modified residue" description="4-aspartylphosphate" evidence="2">
    <location>
        <position position="1387"/>
    </location>
</feature>
<comment type="caution">
    <text evidence="7">The sequence shown here is derived from an EMBL/GenBank/DDBJ whole genome shotgun (WGS) entry which is preliminary data.</text>
</comment>
<dbReference type="Gene3D" id="3.40.50.2300">
    <property type="match status" value="1"/>
</dbReference>